<evidence type="ECO:0000256" key="1">
    <source>
        <dbReference type="ARBA" id="ARBA00023122"/>
    </source>
</evidence>
<dbReference type="AlphaFoldDB" id="A0A1H9G994"/>
<proteinExistence type="predicted"/>
<dbReference type="Pfam" id="PF00571">
    <property type="entry name" value="CBS"/>
    <property type="match status" value="2"/>
</dbReference>
<feature type="domain" description="CBS" evidence="3">
    <location>
        <begin position="74"/>
        <end position="130"/>
    </location>
</feature>
<reference evidence="5" key="1">
    <citation type="submission" date="2016-10" db="EMBL/GenBank/DDBJ databases">
        <authorList>
            <person name="Varghese N."/>
            <person name="Submissions S."/>
        </authorList>
    </citation>
    <scope>NUCLEOTIDE SEQUENCE [LARGE SCALE GENOMIC DNA]</scope>
    <source>
        <strain evidence="5">CGMCC 4.6856</strain>
    </source>
</reference>
<dbReference type="InterPro" id="IPR000644">
    <property type="entry name" value="CBS_dom"/>
</dbReference>
<dbReference type="InterPro" id="IPR046342">
    <property type="entry name" value="CBS_dom_sf"/>
</dbReference>
<evidence type="ECO:0000259" key="3">
    <source>
        <dbReference type="PROSITE" id="PS51371"/>
    </source>
</evidence>
<dbReference type="RefSeq" id="WP_091179473.1">
    <property type="nucleotide sequence ID" value="NZ_FOFA01000003.1"/>
</dbReference>
<dbReference type="OrthoDB" id="9807125at2"/>
<dbReference type="STRING" id="1036181.SAMN05421756_103545"/>
<dbReference type="PROSITE" id="PS51371">
    <property type="entry name" value="CBS"/>
    <property type="match status" value="2"/>
</dbReference>
<dbReference type="Gene3D" id="3.10.580.10">
    <property type="entry name" value="CBS-domain"/>
    <property type="match status" value="1"/>
</dbReference>
<dbReference type="Proteomes" id="UP000198504">
    <property type="component" value="Unassembled WGS sequence"/>
</dbReference>
<dbReference type="EMBL" id="FOFA01000003">
    <property type="protein sequence ID" value="SEQ46687.1"/>
    <property type="molecule type" value="Genomic_DNA"/>
</dbReference>
<sequence>MQIREVLAHKGSDVVHAPPGATVAELVALLRAHDLGALVVSSDGRQVAGIVSERDVVRHLDEPDLLDRPVSAIMTSLVCSCTPTDSVESVMALMTERRVRHVPVLSPTGTLAGIVSIGDVVKSQLAELAFERDQLQTYVSG</sequence>
<dbReference type="PANTHER" id="PTHR43080:SF2">
    <property type="entry name" value="CBS DOMAIN-CONTAINING PROTEIN"/>
    <property type="match status" value="1"/>
</dbReference>
<organism evidence="4 5">
    <name type="scientific">Microlunatus flavus</name>
    <dbReference type="NCBI Taxonomy" id="1036181"/>
    <lineage>
        <taxon>Bacteria</taxon>
        <taxon>Bacillati</taxon>
        <taxon>Actinomycetota</taxon>
        <taxon>Actinomycetes</taxon>
        <taxon>Propionibacteriales</taxon>
        <taxon>Propionibacteriaceae</taxon>
        <taxon>Microlunatus</taxon>
    </lineage>
</organism>
<accession>A0A1H9G994</accession>
<evidence type="ECO:0000313" key="4">
    <source>
        <dbReference type="EMBL" id="SEQ46687.1"/>
    </source>
</evidence>
<dbReference type="InterPro" id="IPR051257">
    <property type="entry name" value="Diverse_CBS-Domain"/>
</dbReference>
<dbReference type="InterPro" id="IPR044725">
    <property type="entry name" value="CBSX3_CBS_dom"/>
</dbReference>
<evidence type="ECO:0000256" key="2">
    <source>
        <dbReference type="PROSITE-ProRule" id="PRU00703"/>
    </source>
</evidence>
<evidence type="ECO:0000313" key="5">
    <source>
        <dbReference type="Proteomes" id="UP000198504"/>
    </source>
</evidence>
<dbReference type="CDD" id="cd04623">
    <property type="entry name" value="CBS_pair_bac_euk"/>
    <property type="match status" value="1"/>
</dbReference>
<gene>
    <name evidence="4" type="ORF">SAMN05421756_103545</name>
</gene>
<keyword evidence="1 2" id="KW-0129">CBS domain</keyword>
<dbReference type="SMART" id="SM00116">
    <property type="entry name" value="CBS"/>
    <property type="match status" value="2"/>
</dbReference>
<feature type="domain" description="CBS" evidence="3">
    <location>
        <begin position="8"/>
        <end position="68"/>
    </location>
</feature>
<protein>
    <submittedName>
        <fullName evidence="4">CBS domain-containing protein</fullName>
    </submittedName>
</protein>
<keyword evidence="5" id="KW-1185">Reference proteome</keyword>
<dbReference type="SUPFAM" id="SSF54631">
    <property type="entry name" value="CBS-domain pair"/>
    <property type="match status" value="1"/>
</dbReference>
<name>A0A1H9G994_9ACTN</name>
<dbReference type="PANTHER" id="PTHR43080">
    <property type="entry name" value="CBS DOMAIN-CONTAINING PROTEIN CBSX3, MITOCHONDRIAL"/>
    <property type="match status" value="1"/>
</dbReference>